<name>A0A1I7H2W8_9GAMM</name>
<dbReference type="InterPro" id="IPR011050">
    <property type="entry name" value="Pectin_lyase_fold/virulence"/>
</dbReference>
<accession>A0A1I7H2W8</accession>
<dbReference type="Gene3D" id="2.160.20.10">
    <property type="entry name" value="Single-stranded right-handed beta-helix, Pectin lyase-like"/>
    <property type="match status" value="1"/>
</dbReference>
<keyword evidence="4" id="KW-1185">Reference proteome</keyword>
<feature type="domain" description="Filamentous haemagglutinin FhaB/tRNA nuclease CdiA-like TPS" evidence="2">
    <location>
        <begin position="49"/>
        <end position="169"/>
    </location>
</feature>
<dbReference type="Proteomes" id="UP000242496">
    <property type="component" value="Unassembled WGS sequence"/>
</dbReference>
<dbReference type="InterPro" id="IPR044927">
    <property type="entry name" value="Endonuclea_NS_2"/>
</dbReference>
<protein>
    <submittedName>
        <fullName evidence="3">Filamentous hemagglutinin</fullName>
    </submittedName>
</protein>
<dbReference type="InterPro" id="IPR008638">
    <property type="entry name" value="FhaB/CdiA-like_TPS"/>
</dbReference>
<dbReference type="SUPFAM" id="SSF51126">
    <property type="entry name" value="Pectin lyase-like"/>
    <property type="match status" value="1"/>
</dbReference>
<organism evidence="3 4">
    <name type="scientific">Xenorhabdus koppenhoeferi</name>
    <dbReference type="NCBI Taxonomy" id="351659"/>
    <lineage>
        <taxon>Bacteria</taxon>
        <taxon>Pseudomonadati</taxon>
        <taxon>Pseudomonadota</taxon>
        <taxon>Gammaproteobacteria</taxon>
        <taxon>Enterobacterales</taxon>
        <taxon>Morganellaceae</taxon>
        <taxon>Xenorhabdus</taxon>
    </lineage>
</organism>
<dbReference type="STRING" id="351659.SAMN05421784_11125"/>
<evidence type="ECO:0000256" key="1">
    <source>
        <dbReference type="SAM" id="Coils"/>
    </source>
</evidence>
<dbReference type="EMBL" id="FPBJ01000011">
    <property type="protein sequence ID" value="SFU55047.1"/>
    <property type="molecule type" value="Genomic_DNA"/>
</dbReference>
<dbReference type="InterPro" id="IPR012334">
    <property type="entry name" value="Pectin_lyas_fold"/>
</dbReference>
<dbReference type="Pfam" id="PF05860">
    <property type="entry name" value="TPS"/>
    <property type="match status" value="1"/>
</dbReference>
<dbReference type="Pfam" id="PF13930">
    <property type="entry name" value="Endonuclea_NS_2"/>
    <property type="match status" value="1"/>
</dbReference>
<evidence type="ECO:0000259" key="2">
    <source>
        <dbReference type="SMART" id="SM00912"/>
    </source>
</evidence>
<dbReference type="NCBIfam" id="TIGR01901">
    <property type="entry name" value="adhes_NPXG"/>
    <property type="match status" value="1"/>
</dbReference>
<evidence type="ECO:0000313" key="4">
    <source>
        <dbReference type="Proteomes" id="UP000242496"/>
    </source>
</evidence>
<dbReference type="SMART" id="SM00912">
    <property type="entry name" value="Haemagg_act"/>
    <property type="match status" value="1"/>
</dbReference>
<dbReference type="Pfam" id="PF04830">
    <property type="entry name" value="DUF637"/>
    <property type="match status" value="1"/>
</dbReference>
<sequence>MRSAIALRYHRSQHRHLMMRDRFAILFIIFSLKVQKISPYNAQTQVHNNGNVPVVNIAAPNHAGISHNTYNEFNIGTQGAILNNATQAVNSQLAGQISANANLQGKAAELIINEVIGSSRSELLGQLEVAGQKANVMIANPNGITCDGCGFINTSGAILTTGKPQFDKQGALEALKVTKGQITIGGKGLNGQSTDYVDIISRATELNGKIQAKNLALTQGANQISFTDGTAKTIAGEGNRPQLAVDTKALGGMYANKIRLVATENGVGVNLKNITSHQQDITLSSNGKMELGNIKAKTDLNAGAKEINIGPNSPVQAERDIVLASSKLSNKGSVTAGQDMRIYGDTISNAGAQALLQANNNMWIQKNAEGYKNELVENKSGTIKTNSGDLIIRTQNLVNEKENVQVTKTNHQINSNAGYGDNPKFKFDFNKPILIDSRHKDIKLEHADFVSNVDSKQAVIESGHDAYLYGENLTNKNSNISAKNNLILTGTHLKNSGIYFGLLEKYKEYFHSEDRENILNRDILIWKNNGVFQSILSAKNSLVADFKESISIKNELPSEANNINQVIYGNNYVALNAKNILLHAKDVYLSNETKADKDVSVIADNAVKTSLAVLNSGENISIAARYDINLLDSNLKSKNISLISNNGNVNVKNSLRAFYSDNTRLLSKLDASADLSISAGKDIYLKDTLFVSKSKNIAFNANKDITIEHTDDLLNHHNPIQQLSTDQEAKLFDSLSPTAKLDSSGSILINSGGNLSLNRVNLDAEKDIDLYAGYNINQYSKEFEPNHFSVSTVTKAPKIQTHIKSGNNLLINAQHDITLEGLDISTQGSTNLLAGNSINLLGIPYFFENNGVEVLKYSLPVIAIPPNKNIITTIKAHKDINLISGGEILTEGSKLSSNGNILVSSEKNMNFESITLYKNSSKDGYKIQQIANEVSELTAGGILKLFTNGSILFEATKLTAKGLGAVWKDPIPMSNHSGPVINAEANMRSAQEKLEIIAREKSPIEKEVNELRQIIKNEEDRLIKIYDGIHDEFKKINAMNAQAYTALIKMRDDRIARATKEDREKLAPKQNKFNEIESRFNQAKNILATANNQLAQAKQEAKNKGDSEIKLQADIDAHNKAEAMRIGTIDVAAKGGYLYAKAQQNSEKREITRKSSSGGFFGGTKTTTEISHKTGHDVGEFIAAGNITMLSHDDSTYEASKIEAGKNIRLISTHGKVNFTAMPNTSFEQITSSSKGLFIKQSNSGHNNTTWTLPAISSGSLFTVEANSGINADIKTQKSQSLKTALSILGENPEAAWLKDLNNRHDIKWNEVQDAYSNWDYSHQQLSPVASAVIAIAVAAVTAGSGLAVSAGASTASTATGVGAATAATATTTGAFVSGATIAGISSLASKAAVTLVNNQGNLSKTFRELGNSDTVKSTITSMAIGGALAGFDQAMGWSAAKDGANAAASSTHSNIPLLSKGADWSKVAQRVAGQSIISSSLNTTINGGSFKDNFATALLASAGNQINAEGANVIGDYGKVLGTPGKAISLAAVSAIAAHIGGGDARGAAAGALAAELGALTLAKTFNDPAQILAGGKIIGGIAGAFATNSAQGANSGANASEIVLEHNFFAHELIELDEAIKAAKKKGENTAPIFERTRNKLAEQRESVKAECQANPTMCAVTLSEYANQALESVETFIGRLYFDNSVIAFTHEESAKDNAVIENYTNGSGQILAYAVNGAKFLSGEDTKFSMTGKSIRTRIHNQQANQPSTSSTGPVIIVDSGKKRAWDKQMNNPVPNATYHVDGNKTYRTDALSRPVSVEASLTLSSNDRNYYQQRRVGHQGNAGDDGGHLIGTIFNGPGEKLNMVPMESSLNRYGAWRNMERTWADALKTGKTVDVKIQPRYSDNSARPSSFDVSYTIGKDRPIELNIKNAAEGK</sequence>
<reference evidence="4" key="1">
    <citation type="submission" date="2016-10" db="EMBL/GenBank/DDBJ databases">
        <authorList>
            <person name="Varghese N."/>
            <person name="Submissions S."/>
        </authorList>
    </citation>
    <scope>NUCLEOTIDE SEQUENCE [LARGE SCALE GENOMIC DNA]</scope>
    <source>
        <strain evidence="4">DSM 18168</strain>
    </source>
</reference>
<proteinExistence type="predicted"/>
<keyword evidence="1" id="KW-0175">Coiled coil</keyword>
<dbReference type="InterPro" id="IPR006915">
    <property type="entry name" value="DUF637_hemagglutn_put"/>
</dbReference>
<feature type="coiled-coil region" evidence="1">
    <location>
        <begin position="1073"/>
        <end position="1107"/>
    </location>
</feature>
<gene>
    <name evidence="3" type="ORF">SAMN05421784_11125</name>
</gene>
<evidence type="ECO:0000313" key="3">
    <source>
        <dbReference type="EMBL" id="SFU55047.1"/>
    </source>
</evidence>